<dbReference type="Pfam" id="PF13184">
    <property type="entry name" value="KH_NusA_1st"/>
    <property type="match status" value="1"/>
</dbReference>
<keyword evidence="10" id="KW-1185">Reference proteome</keyword>
<protein>
    <recommendedName>
        <fullName evidence="7">Transcription termination/antitermination protein NusA</fullName>
    </recommendedName>
</protein>
<dbReference type="InterPro" id="IPR036555">
    <property type="entry name" value="NusA_N_sf"/>
</dbReference>
<keyword evidence="9" id="KW-0648">Protein biosynthesis</keyword>
<keyword evidence="4 7" id="KW-0694">RNA-binding</keyword>
<name>A0A0C2RBR9_9BACL</name>
<dbReference type="PANTHER" id="PTHR22648">
    <property type="entry name" value="TRANSCRIPTION TERMINATION FACTOR NUSA"/>
    <property type="match status" value="1"/>
</dbReference>
<accession>A0A0C2RBR9</accession>
<evidence type="ECO:0000256" key="1">
    <source>
        <dbReference type="ARBA" id="ARBA00022472"/>
    </source>
</evidence>
<dbReference type="InterPro" id="IPR013735">
    <property type="entry name" value="TF_NusA_N"/>
</dbReference>
<dbReference type="GO" id="GO:0006353">
    <property type="term" value="P:DNA-templated transcription termination"/>
    <property type="evidence" value="ECO:0007669"/>
    <property type="project" value="UniProtKB-UniRule"/>
</dbReference>
<dbReference type="GO" id="GO:0003723">
    <property type="term" value="F:RNA binding"/>
    <property type="evidence" value="ECO:0007669"/>
    <property type="project" value="UniProtKB-UniRule"/>
</dbReference>
<dbReference type="CDD" id="cd02134">
    <property type="entry name" value="KH-II_NusA_rpt1"/>
    <property type="match status" value="1"/>
</dbReference>
<keyword evidence="2 7" id="KW-0963">Cytoplasm</keyword>
<keyword evidence="3 7" id="KW-0889">Transcription antitermination</keyword>
<comment type="similarity">
    <text evidence="7">Belongs to the NusA family.</text>
</comment>
<dbReference type="PROSITE" id="PS50126">
    <property type="entry name" value="S1"/>
    <property type="match status" value="1"/>
</dbReference>
<gene>
    <name evidence="7" type="primary">nusA</name>
    <name evidence="9" type="ORF">KR50_19220</name>
</gene>
<evidence type="ECO:0000256" key="6">
    <source>
        <dbReference type="ARBA" id="ARBA00023163"/>
    </source>
</evidence>
<evidence type="ECO:0000313" key="10">
    <source>
        <dbReference type="Proteomes" id="UP000031972"/>
    </source>
</evidence>
<dbReference type="PATRIC" id="fig|220754.4.peg.1941"/>
<evidence type="ECO:0000256" key="4">
    <source>
        <dbReference type="ARBA" id="ARBA00022884"/>
    </source>
</evidence>
<organism evidence="9 10">
    <name type="scientific">Jeotgalibacillus campisalis</name>
    <dbReference type="NCBI Taxonomy" id="220754"/>
    <lineage>
        <taxon>Bacteria</taxon>
        <taxon>Bacillati</taxon>
        <taxon>Bacillota</taxon>
        <taxon>Bacilli</taxon>
        <taxon>Bacillales</taxon>
        <taxon>Caryophanaceae</taxon>
        <taxon>Jeotgalibacillus</taxon>
    </lineage>
</organism>
<dbReference type="GO" id="GO:0003746">
    <property type="term" value="F:translation elongation factor activity"/>
    <property type="evidence" value="ECO:0007669"/>
    <property type="project" value="UniProtKB-KW"/>
</dbReference>
<dbReference type="Gene3D" id="2.40.50.140">
    <property type="entry name" value="Nucleic acid-binding proteins"/>
    <property type="match status" value="1"/>
</dbReference>
<feature type="domain" description="S1 motif" evidence="8">
    <location>
        <begin position="135"/>
        <end position="199"/>
    </location>
</feature>
<dbReference type="PANTHER" id="PTHR22648:SF0">
    <property type="entry name" value="TRANSCRIPTION TERMINATION_ANTITERMINATION PROTEIN NUSA"/>
    <property type="match status" value="1"/>
</dbReference>
<dbReference type="SMART" id="SM00316">
    <property type="entry name" value="S1"/>
    <property type="match status" value="1"/>
</dbReference>
<dbReference type="NCBIfam" id="TIGR01953">
    <property type="entry name" value="NusA"/>
    <property type="match status" value="1"/>
</dbReference>
<dbReference type="InterPro" id="IPR012340">
    <property type="entry name" value="NA-bd_OB-fold"/>
</dbReference>
<dbReference type="SUPFAM" id="SSF54814">
    <property type="entry name" value="Prokaryotic type KH domain (KH-domain type II)"/>
    <property type="match status" value="2"/>
</dbReference>
<dbReference type="InterPro" id="IPR003029">
    <property type="entry name" value="S1_domain"/>
</dbReference>
<dbReference type="CDD" id="cd22529">
    <property type="entry name" value="KH-II_NusA_rpt2"/>
    <property type="match status" value="1"/>
</dbReference>
<dbReference type="SUPFAM" id="SSF69705">
    <property type="entry name" value="Transcription factor NusA, N-terminal domain"/>
    <property type="match status" value="1"/>
</dbReference>
<dbReference type="CDD" id="cd04455">
    <property type="entry name" value="S1_NusA"/>
    <property type="match status" value="1"/>
</dbReference>
<dbReference type="SMART" id="SM00322">
    <property type="entry name" value="KH"/>
    <property type="match status" value="2"/>
</dbReference>
<dbReference type="InterPro" id="IPR025249">
    <property type="entry name" value="TF_NusA_KH_1st"/>
</dbReference>
<dbReference type="Gene3D" id="3.30.1480.10">
    <property type="entry name" value="NusA, N-terminal domain"/>
    <property type="match status" value="1"/>
</dbReference>
<dbReference type="GO" id="GO:0005829">
    <property type="term" value="C:cytosol"/>
    <property type="evidence" value="ECO:0007669"/>
    <property type="project" value="TreeGrafter"/>
</dbReference>
<dbReference type="GO" id="GO:0003700">
    <property type="term" value="F:DNA-binding transcription factor activity"/>
    <property type="evidence" value="ECO:0007669"/>
    <property type="project" value="InterPro"/>
</dbReference>
<dbReference type="InterPro" id="IPR010213">
    <property type="entry name" value="TF_NusA"/>
</dbReference>
<evidence type="ECO:0000313" key="9">
    <source>
        <dbReference type="EMBL" id="KIL47755.1"/>
    </source>
</evidence>
<dbReference type="Proteomes" id="UP000031972">
    <property type="component" value="Unassembled WGS sequence"/>
</dbReference>
<dbReference type="InterPro" id="IPR004087">
    <property type="entry name" value="KH_dom"/>
</dbReference>
<keyword evidence="1 7" id="KW-0806">Transcription termination</keyword>
<dbReference type="FunFam" id="3.30.1480.10:FF:000002">
    <property type="entry name" value="Transcription termination/antitermination protein NusA"/>
    <property type="match status" value="1"/>
</dbReference>
<comment type="subcellular location">
    <subcellularLocation>
        <location evidence="7">Cytoplasm</location>
    </subcellularLocation>
</comment>
<dbReference type="RefSeq" id="WP_041057547.1">
    <property type="nucleotide sequence ID" value="NZ_JXRR01000014.1"/>
</dbReference>
<dbReference type="Gene3D" id="3.30.300.20">
    <property type="match status" value="2"/>
</dbReference>
<evidence type="ECO:0000256" key="5">
    <source>
        <dbReference type="ARBA" id="ARBA00023015"/>
    </source>
</evidence>
<dbReference type="SUPFAM" id="SSF50249">
    <property type="entry name" value="Nucleic acid-binding proteins"/>
    <property type="match status" value="1"/>
</dbReference>
<evidence type="ECO:0000259" key="8">
    <source>
        <dbReference type="PROSITE" id="PS50126"/>
    </source>
</evidence>
<dbReference type="FunFam" id="2.40.50.140:FF:000058">
    <property type="entry name" value="Transcription termination/antitermination protein NusA"/>
    <property type="match status" value="1"/>
</dbReference>
<dbReference type="HAMAP" id="MF_00945_B">
    <property type="entry name" value="NusA_B"/>
    <property type="match status" value="1"/>
</dbReference>
<proteinExistence type="inferred from homology"/>
<dbReference type="InterPro" id="IPR015946">
    <property type="entry name" value="KH_dom-like_a/b"/>
</dbReference>
<dbReference type="EMBL" id="JXRR01000014">
    <property type="protein sequence ID" value="KIL47755.1"/>
    <property type="molecule type" value="Genomic_DNA"/>
</dbReference>
<reference evidence="9 10" key="1">
    <citation type="submission" date="2015-01" db="EMBL/GenBank/DDBJ databases">
        <title>Jeotgalibacillus campisalis genome sequencing.</title>
        <authorList>
            <person name="Goh K.M."/>
            <person name="Chan K.-G."/>
            <person name="Yaakop A.S."/>
            <person name="Ee R."/>
            <person name="Gan H.M."/>
            <person name="Chan C.S."/>
        </authorList>
    </citation>
    <scope>NUCLEOTIDE SEQUENCE [LARGE SCALE GENOMIC DNA]</scope>
    <source>
        <strain evidence="9 10">SF-57</strain>
    </source>
</reference>
<dbReference type="Pfam" id="PF00575">
    <property type="entry name" value="S1"/>
    <property type="match status" value="1"/>
</dbReference>
<keyword evidence="6 7" id="KW-0804">Transcription</keyword>
<comment type="caution">
    <text evidence="9">The sequence shown here is derived from an EMBL/GenBank/DDBJ whole genome shotgun (WGS) entry which is preliminary data.</text>
</comment>
<comment type="function">
    <text evidence="7">Participates in both transcription termination and antitermination.</text>
</comment>
<dbReference type="OrthoDB" id="9807233at2"/>
<dbReference type="InterPro" id="IPR009019">
    <property type="entry name" value="KH_sf_prok-type"/>
</dbReference>
<dbReference type="AlphaFoldDB" id="A0A0C2RBR9"/>
<dbReference type="FunFam" id="3.30.300.20:FF:000002">
    <property type="entry name" value="Transcription termination/antitermination protein NusA"/>
    <property type="match status" value="1"/>
</dbReference>
<evidence type="ECO:0000256" key="3">
    <source>
        <dbReference type="ARBA" id="ARBA00022814"/>
    </source>
</evidence>
<dbReference type="GO" id="GO:0031564">
    <property type="term" value="P:transcription antitermination"/>
    <property type="evidence" value="ECO:0007669"/>
    <property type="project" value="UniProtKB-UniRule"/>
</dbReference>
<keyword evidence="9" id="KW-0251">Elongation factor</keyword>
<dbReference type="FunFam" id="3.30.300.20:FF:000005">
    <property type="entry name" value="Transcription termination/antitermination protein NusA"/>
    <property type="match status" value="1"/>
</dbReference>
<evidence type="ECO:0000256" key="2">
    <source>
        <dbReference type="ARBA" id="ARBA00022490"/>
    </source>
</evidence>
<dbReference type="InterPro" id="IPR058582">
    <property type="entry name" value="KH_NusA_2nd"/>
</dbReference>
<dbReference type="PROSITE" id="PS50084">
    <property type="entry name" value="KH_TYPE_1"/>
    <property type="match status" value="1"/>
</dbReference>
<sequence>MSTELLDALIFLEKEKGIEREVLIDAIEAALVSAYKRNFNQAQNVRVDLNLDNGSMRVFARKEVVDEVFDSRLEISLEDAHEKDPAFEVGDIVELEVTPRNFGRIAAQTAKQVVTQRVREAERGIIYTEFVDREDDIMTGIVQRQDHRFIYVALGKIEALLPLNEQMPNESYKPHDRIKVYITKVERTTKGPQIFVSRTHPGLLKRLFEVEVPEIFDGTVEIKSVSREAGDRSKISVHSDNQEVDAVGACVGSKGTRVQAIVNELKGEKIDIVEWSEDPTIFVANALSPSKVVDVQVKEEDKATTVVVPDYQLSLAIGKRGQNARLAAKLTGWKIDIKSETDARELGIYPRDDQPLFTEEEMDQSFTYSDDDIE</sequence>
<dbReference type="Pfam" id="PF08529">
    <property type="entry name" value="NusA_N"/>
    <property type="match status" value="1"/>
</dbReference>
<comment type="subunit">
    <text evidence="7">Monomer. Binds directly to the core enzyme of the DNA-dependent RNA polymerase and to nascent RNA.</text>
</comment>
<dbReference type="Pfam" id="PF26594">
    <property type="entry name" value="KH_NusA_2nd"/>
    <property type="match status" value="1"/>
</dbReference>
<evidence type="ECO:0000256" key="7">
    <source>
        <dbReference type="HAMAP-Rule" id="MF_00945"/>
    </source>
</evidence>
<dbReference type="InterPro" id="IPR030842">
    <property type="entry name" value="TF_NusA_bacterial"/>
</dbReference>
<keyword evidence="5 7" id="KW-0805">Transcription regulation</keyword>